<dbReference type="InterPro" id="IPR011989">
    <property type="entry name" value="ARM-like"/>
</dbReference>
<gene>
    <name evidence="1" type="ORF">QVE165_LOCUS1078</name>
</gene>
<dbReference type="Pfam" id="PF00514">
    <property type="entry name" value="Arm"/>
    <property type="match status" value="1"/>
</dbReference>
<dbReference type="EMBL" id="CAJNOM010000003">
    <property type="protein sequence ID" value="CAF0743880.1"/>
    <property type="molecule type" value="Genomic_DNA"/>
</dbReference>
<sequence>MFSTPKSLQRRTGPFGVKRLEYLKQLLNEYEHTSTNNENKLQLLANFANFSYDPINYIYLRQLNIIDLFLDCLQMHTDDDFVHYALAGLCNMSADKINNQLILEKNPTILICLIKYLFSNRFDIVINSMLTLMFLCDYNEQIKNELRQRIEIRQCLEKYSQSKDIRLSNMAKLFLQDYFS</sequence>
<dbReference type="PANTHER" id="PTHR46263:SF1">
    <property type="entry name" value="ARMADILLO REPEAT-CONTAINING PROTEIN 7"/>
    <property type="match status" value="1"/>
</dbReference>
<organism evidence="1 2">
    <name type="scientific">Adineta steineri</name>
    <dbReference type="NCBI Taxonomy" id="433720"/>
    <lineage>
        <taxon>Eukaryota</taxon>
        <taxon>Metazoa</taxon>
        <taxon>Spiralia</taxon>
        <taxon>Gnathifera</taxon>
        <taxon>Rotifera</taxon>
        <taxon>Eurotatoria</taxon>
        <taxon>Bdelloidea</taxon>
        <taxon>Adinetida</taxon>
        <taxon>Adinetidae</taxon>
        <taxon>Adineta</taxon>
    </lineage>
</organism>
<dbReference type="InterPro" id="IPR000225">
    <property type="entry name" value="Armadillo"/>
</dbReference>
<dbReference type="OrthoDB" id="10031689at2759"/>
<comment type="caution">
    <text evidence="1">The sequence shown here is derived from an EMBL/GenBank/DDBJ whole genome shotgun (WGS) entry which is preliminary data.</text>
</comment>
<dbReference type="InterPro" id="IPR042462">
    <property type="entry name" value="ARMC7"/>
</dbReference>
<protein>
    <recommendedName>
        <fullName evidence="3">Armadillo repeat-containing protein 7</fullName>
    </recommendedName>
</protein>
<dbReference type="PANTHER" id="PTHR46263">
    <property type="entry name" value="ARMADILLO REPEAT-CONTAINING PROTEIN 7"/>
    <property type="match status" value="1"/>
</dbReference>
<dbReference type="Gene3D" id="1.25.10.10">
    <property type="entry name" value="Leucine-rich Repeat Variant"/>
    <property type="match status" value="1"/>
</dbReference>
<keyword evidence="2" id="KW-1185">Reference proteome</keyword>
<name>A0A813P207_9BILA</name>
<evidence type="ECO:0000313" key="1">
    <source>
        <dbReference type="EMBL" id="CAF0743880.1"/>
    </source>
</evidence>
<reference evidence="1" key="1">
    <citation type="submission" date="2021-02" db="EMBL/GenBank/DDBJ databases">
        <authorList>
            <person name="Nowell W R."/>
        </authorList>
    </citation>
    <scope>NUCLEOTIDE SEQUENCE</scope>
</reference>
<accession>A0A813P207</accession>
<dbReference type="InterPro" id="IPR016024">
    <property type="entry name" value="ARM-type_fold"/>
</dbReference>
<dbReference type="SUPFAM" id="SSF48371">
    <property type="entry name" value="ARM repeat"/>
    <property type="match status" value="1"/>
</dbReference>
<proteinExistence type="predicted"/>
<evidence type="ECO:0000313" key="2">
    <source>
        <dbReference type="Proteomes" id="UP000663832"/>
    </source>
</evidence>
<dbReference type="AlphaFoldDB" id="A0A813P207"/>
<evidence type="ECO:0008006" key="3">
    <source>
        <dbReference type="Google" id="ProtNLM"/>
    </source>
</evidence>
<dbReference type="Proteomes" id="UP000663832">
    <property type="component" value="Unassembled WGS sequence"/>
</dbReference>